<dbReference type="InterPro" id="IPR037171">
    <property type="entry name" value="NagB/RpiA_transferase-like"/>
</dbReference>
<accession>A0A259TUH4</accession>
<dbReference type="PANTHER" id="PTHR13707">
    <property type="entry name" value="KETOACID-COENZYME A TRANSFERASE"/>
    <property type="match status" value="1"/>
</dbReference>
<dbReference type="InParanoid" id="A0A259TUH4"/>
<dbReference type="EMBL" id="MQWB01000014">
    <property type="protein sequence ID" value="OZC01208.1"/>
    <property type="molecule type" value="Genomic_DNA"/>
</dbReference>
<comment type="caution">
    <text evidence="1">The sequence shown here is derived from an EMBL/GenBank/DDBJ whole genome shotgun (WGS) entry which is preliminary data.</text>
</comment>
<dbReference type="SUPFAM" id="SSF100950">
    <property type="entry name" value="NagB/RpiA/CoA transferase-like"/>
    <property type="match status" value="1"/>
</dbReference>
<evidence type="ECO:0000313" key="1">
    <source>
        <dbReference type="EMBL" id="OZC01208.1"/>
    </source>
</evidence>
<protein>
    <submittedName>
        <fullName evidence="1">Uncharacterized protein</fullName>
    </submittedName>
</protein>
<dbReference type="AlphaFoldDB" id="A0A259TUH4"/>
<sequence length="84" mass="8616">MDLATGAKRLIVTMTHTSRDGIPKVVPACTLPLTASGVVDLLVTDLAVFAFGGGRMVLTETMPDVTVEGVRAATTAPFTEAVAA</sequence>
<gene>
    <name evidence="1" type="ORF">BSZ36_18305</name>
</gene>
<dbReference type="Proteomes" id="UP000216446">
    <property type="component" value="Unassembled WGS sequence"/>
</dbReference>
<dbReference type="RefSeq" id="WP_094551967.1">
    <property type="nucleotide sequence ID" value="NZ_MQWB01000014.1"/>
</dbReference>
<dbReference type="InterPro" id="IPR004165">
    <property type="entry name" value="CoA_trans_fam_I"/>
</dbReference>
<dbReference type="PANTHER" id="PTHR13707:SF57">
    <property type="entry name" value="SUCCINYL-COA:3-KETOACID COENZYME A TRANSFERASE SUBUNIT B-RELATED"/>
    <property type="match status" value="1"/>
</dbReference>
<name>A0A259TUH4_9BACT</name>
<keyword evidence="2" id="KW-1185">Reference proteome</keyword>
<evidence type="ECO:0000313" key="2">
    <source>
        <dbReference type="Proteomes" id="UP000216446"/>
    </source>
</evidence>
<dbReference type="Gene3D" id="3.40.1080.10">
    <property type="entry name" value="Glutaconate Coenzyme A-transferase"/>
    <property type="match status" value="1"/>
</dbReference>
<proteinExistence type="predicted"/>
<organism evidence="1 2">
    <name type="scientific">Rubricoccus marinus</name>
    <dbReference type="NCBI Taxonomy" id="716817"/>
    <lineage>
        <taxon>Bacteria</taxon>
        <taxon>Pseudomonadati</taxon>
        <taxon>Rhodothermota</taxon>
        <taxon>Rhodothermia</taxon>
        <taxon>Rhodothermales</taxon>
        <taxon>Rubricoccaceae</taxon>
        <taxon>Rubricoccus</taxon>
    </lineage>
</organism>
<dbReference type="OrthoDB" id="9778604at2"/>
<dbReference type="GO" id="GO:0008410">
    <property type="term" value="F:CoA-transferase activity"/>
    <property type="evidence" value="ECO:0007669"/>
    <property type="project" value="InterPro"/>
</dbReference>
<reference evidence="1 2" key="1">
    <citation type="submission" date="2016-11" db="EMBL/GenBank/DDBJ databases">
        <title>Study of marine rhodopsin-containing bacteria.</title>
        <authorList>
            <person name="Yoshizawa S."/>
            <person name="Kumagai Y."/>
            <person name="Kogure K."/>
        </authorList>
    </citation>
    <scope>NUCLEOTIDE SEQUENCE [LARGE SCALE GENOMIC DNA]</scope>
    <source>
        <strain evidence="1 2">SG-29</strain>
    </source>
</reference>
<dbReference type="Pfam" id="PF01144">
    <property type="entry name" value="CoA_trans"/>
    <property type="match status" value="1"/>
</dbReference>